<feature type="signal peptide" evidence="2">
    <location>
        <begin position="1"/>
        <end position="32"/>
    </location>
</feature>
<evidence type="ECO:0000259" key="3">
    <source>
        <dbReference type="SMART" id="SM00181"/>
    </source>
</evidence>
<gene>
    <name evidence="4" type="ORF">BaRGS_00006203</name>
</gene>
<dbReference type="SMART" id="SM00181">
    <property type="entry name" value="EGF"/>
    <property type="match status" value="2"/>
</dbReference>
<evidence type="ECO:0000256" key="1">
    <source>
        <dbReference type="ARBA" id="ARBA00022536"/>
    </source>
</evidence>
<feature type="chain" id="PRO_5044812530" description="EGF-like domain-containing protein" evidence="2">
    <location>
        <begin position="33"/>
        <end position="230"/>
    </location>
</feature>
<feature type="domain" description="EGF-like" evidence="3">
    <location>
        <begin position="136"/>
        <end position="167"/>
    </location>
</feature>
<dbReference type="Gene3D" id="2.170.300.10">
    <property type="entry name" value="Tie2 ligand-binding domain superfamily"/>
    <property type="match status" value="1"/>
</dbReference>
<dbReference type="PANTHER" id="PTHR24043">
    <property type="entry name" value="SCAVENGER RECEPTOR CLASS F"/>
    <property type="match status" value="1"/>
</dbReference>
<dbReference type="EMBL" id="JACVVK020000025">
    <property type="protein sequence ID" value="KAK7502628.1"/>
    <property type="molecule type" value="Genomic_DNA"/>
</dbReference>
<proteinExistence type="predicted"/>
<dbReference type="PANTHER" id="PTHR24043:SF8">
    <property type="entry name" value="EGF-LIKE DOMAIN-CONTAINING PROTEIN"/>
    <property type="match status" value="1"/>
</dbReference>
<comment type="caution">
    <text evidence="4">The sequence shown here is derived from an EMBL/GenBank/DDBJ whole genome shotgun (WGS) entry which is preliminary data.</text>
</comment>
<feature type="domain" description="EGF-like" evidence="3">
    <location>
        <begin position="90"/>
        <end position="134"/>
    </location>
</feature>
<keyword evidence="5" id="KW-1185">Reference proteome</keyword>
<dbReference type="Proteomes" id="UP001519460">
    <property type="component" value="Unassembled WGS sequence"/>
</dbReference>
<evidence type="ECO:0000313" key="5">
    <source>
        <dbReference type="Proteomes" id="UP001519460"/>
    </source>
</evidence>
<protein>
    <recommendedName>
        <fullName evidence="3">EGF-like domain-containing protein</fullName>
    </recommendedName>
</protein>
<dbReference type="InterPro" id="IPR042635">
    <property type="entry name" value="MEGF10/SREC1/2-like"/>
</dbReference>
<dbReference type="InterPro" id="IPR000742">
    <property type="entry name" value="EGF"/>
</dbReference>
<keyword evidence="2" id="KW-0732">Signal</keyword>
<evidence type="ECO:0000313" key="4">
    <source>
        <dbReference type="EMBL" id="KAK7502628.1"/>
    </source>
</evidence>
<accession>A0ABD0LT01</accession>
<evidence type="ECO:0000256" key="2">
    <source>
        <dbReference type="SAM" id="SignalP"/>
    </source>
</evidence>
<reference evidence="4 5" key="1">
    <citation type="journal article" date="2023" name="Sci. Data">
        <title>Genome assembly of the Korean intertidal mud-creeper Batillaria attramentaria.</title>
        <authorList>
            <person name="Patra A.K."/>
            <person name="Ho P.T."/>
            <person name="Jun S."/>
            <person name="Lee S.J."/>
            <person name="Kim Y."/>
            <person name="Won Y.J."/>
        </authorList>
    </citation>
    <scope>NUCLEOTIDE SEQUENCE [LARGE SCALE GENOMIC DNA]</scope>
    <source>
        <strain evidence="4">Wonlab-2016</strain>
    </source>
</reference>
<name>A0ABD0LT01_9CAEN</name>
<dbReference type="AlphaFoldDB" id="A0ABD0LT01"/>
<sequence>MMGMTCMQMFGGVRAVCYLSVVVMVFGLQVRAASCPPACVSGVCDDETGNCVVDWGSGEAGAPGIPQETPQEPVTIGCPKGLYGSDCSQECPLTCKNSVCERDTGDCTQGCVAGYNGTNCSTECPDGFHGPNCQVSCSSNCKNGTCNPKSGICLHGCEDGFWGSDCSLGVDLSRSSAREDQRKLYAHLSAEGKSILLFMLTPQYERALARAQFEIETAVKFRNTIQNLLN</sequence>
<keyword evidence="1" id="KW-0245">EGF-like domain</keyword>
<organism evidence="4 5">
    <name type="scientific">Batillaria attramentaria</name>
    <dbReference type="NCBI Taxonomy" id="370345"/>
    <lineage>
        <taxon>Eukaryota</taxon>
        <taxon>Metazoa</taxon>
        <taxon>Spiralia</taxon>
        <taxon>Lophotrochozoa</taxon>
        <taxon>Mollusca</taxon>
        <taxon>Gastropoda</taxon>
        <taxon>Caenogastropoda</taxon>
        <taxon>Sorbeoconcha</taxon>
        <taxon>Cerithioidea</taxon>
        <taxon>Batillariidae</taxon>
        <taxon>Batillaria</taxon>
    </lineage>
</organism>